<evidence type="ECO:0000259" key="6">
    <source>
        <dbReference type="PROSITE" id="PS50110"/>
    </source>
</evidence>
<dbReference type="Proteomes" id="UP001597116">
    <property type="component" value="Unassembled WGS sequence"/>
</dbReference>
<accession>A0ABW3QH69</accession>
<protein>
    <recommendedName>
        <fullName evidence="2">histidine kinase</fullName>
        <ecNumber evidence="2">2.7.13.3</ecNumber>
    </recommendedName>
</protein>
<keyword evidence="8" id="KW-1185">Reference proteome</keyword>
<name>A0ABW3QH69_9BACT</name>
<dbReference type="PANTHER" id="PTHR43047">
    <property type="entry name" value="TWO-COMPONENT HISTIDINE PROTEIN KINASE"/>
    <property type="match status" value="1"/>
</dbReference>
<comment type="catalytic activity">
    <reaction evidence="1">
        <text>ATP + protein L-histidine = ADP + protein N-phospho-L-histidine.</text>
        <dbReference type="EC" id="2.7.13.3"/>
    </reaction>
</comment>
<keyword evidence="5" id="KW-0597">Phosphoprotein</keyword>
<dbReference type="SUPFAM" id="SSF52172">
    <property type="entry name" value="CheY-like"/>
    <property type="match status" value="1"/>
</dbReference>
<dbReference type="InterPro" id="IPR011006">
    <property type="entry name" value="CheY-like_superfamily"/>
</dbReference>
<evidence type="ECO:0000256" key="1">
    <source>
        <dbReference type="ARBA" id="ARBA00000085"/>
    </source>
</evidence>
<dbReference type="Pfam" id="PF00072">
    <property type="entry name" value="Response_reg"/>
    <property type="match status" value="1"/>
</dbReference>
<evidence type="ECO:0000313" key="8">
    <source>
        <dbReference type="Proteomes" id="UP001597116"/>
    </source>
</evidence>
<sequence>MTIKILLADDEEDLETLFRQQFRQQIQSKTYEFLFAHDGHQALAMLEQQPDIAVLLSDINMPGIDGLTLLTKVPHVNPVLRTIIVTAYGDMLNIRTAMNEGAFDFLTKPIKFSDLKKTLEKAIRAATQQREMAELKAMDEMKTRFFANVTHELRTPLSLIVSPVDNLLETADLPPNTNIS</sequence>
<keyword evidence="3" id="KW-0808">Transferase</keyword>
<dbReference type="RefSeq" id="WP_379884211.1">
    <property type="nucleotide sequence ID" value="NZ_JBHTLP010000007.1"/>
</dbReference>
<dbReference type="SMART" id="SM00448">
    <property type="entry name" value="REC"/>
    <property type="match status" value="1"/>
</dbReference>
<dbReference type="EMBL" id="JBHTLP010000007">
    <property type="protein sequence ID" value="MFD1141163.1"/>
    <property type="molecule type" value="Genomic_DNA"/>
</dbReference>
<reference evidence="8" key="1">
    <citation type="journal article" date="2019" name="Int. J. Syst. Evol. Microbiol.">
        <title>The Global Catalogue of Microorganisms (GCM) 10K type strain sequencing project: providing services to taxonomists for standard genome sequencing and annotation.</title>
        <authorList>
            <consortium name="The Broad Institute Genomics Platform"/>
            <consortium name="The Broad Institute Genome Sequencing Center for Infectious Disease"/>
            <person name="Wu L."/>
            <person name="Ma J."/>
        </authorList>
    </citation>
    <scope>NUCLEOTIDE SEQUENCE [LARGE SCALE GENOMIC DNA]</scope>
    <source>
        <strain evidence="8">CCUG 55608</strain>
    </source>
</reference>
<dbReference type="Gene3D" id="1.10.287.130">
    <property type="match status" value="1"/>
</dbReference>
<gene>
    <name evidence="7" type="ORF">ACFQ4C_08590</name>
</gene>
<proteinExistence type="predicted"/>
<evidence type="ECO:0000256" key="3">
    <source>
        <dbReference type="ARBA" id="ARBA00022679"/>
    </source>
</evidence>
<dbReference type="Pfam" id="PF00512">
    <property type="entry name" value="HisKA"/>
    <property type="match status" value="1"/>
</dbReference>
<dbReference type="InterPro" id="IPR001789">
    <property type="entry name" value="Sig_transdc_resp-reg_receiver"/>
</dbReference>
<dbReference type="InterPro" id="IPR003661">
    <property type="entry name" value="HisK_dim/P_dom"/>
</dbReference>
<dbReference type="SUPFAM" id="SSF47384">
    <property type="entry name" value="Homodimeric domain of signal transducing histidine kinase"/>
    <property type="match status" value="1"/>
</dbReference>
<keyword evidence="4" id="KW-0418">Kinase</keyword>
<comment type="caution">
    <text evidence="7">The sequence shown here is derived from an EMBL/GenBank/DDBJ whole genome shotgun (WGS) entry which is preliminary data.</text>
</comment>
<dbReference type="EC" id="2.7.13.3" evidence="2"/>
<dbReference type="CDD" id="cd00082">
    <property type="entry name" value="HisKA"/>
    <property type="match status" value="1"/>
</dbReference>
<organism evidence="7 8">
    <name type="scientific">Larkinella insperata</name>
    <dbReference type="NCBI Taxonomy" id="332158"/>
    <lineage>
        <taxon>Bacteria</taxon>
        <taxon>Pseudomonadati</taxon>
        <taxon>Bacteroidota</taxon>
        <taxon>Cytophagia</taxon>
        <taxon>Cytophagales</taxon>
        <taxon>Spirosomataceae</taxon>
        <taxon>Larkinella</taxon>
    </lineage>
</organism>
<dbReference type="InterPro" id="IPR036097">
    <property type="entry name" value="HisK_dim/P_sf"/>
</dbReference>
<evidence type="ECO:0000256" key="5">
    <source>
        <dbReference type="PROSITE-ProRule" id="PRU00169"/>
    </source>
</evidence>
<feature type="modified residue" description="4-aspartylphosphate" evidence="5">
    <location>
        <position position="58"/>
    </location>
</feature>
<dbReference type="Gene3D" id="3.40.50.2300">
    <property type="match status" value="1"/>
</dbReference>
<dbReference type="PROSITE" id="PS50110">
    <property type="entry name" value="RESPONSE_REGULATORY"/>
    <property type="match status" value="1"/>
</dbReference>
<evidence type="ECO:0000256" key="4">
    <source>
        <dbReference type="ARBA" id="ARBA00022777"/>
    </source>
</evidence>
<dbReference type="PANTHER" id="PTHR43047:SF72">
    <property type="entry name" value="OSMOSENSING HISTIDINE PROTEIN KINASE SLN1"/>
    <property type="match status" value="1"/>
</dbReference>
<feature type="domain" description="Response regulatory" evidence="6">
    <location>
        <begin position="4"/>
        <end position="123"/>
    </location>
</feature>
<evidence type="ECO:0000313" key="7">
    <source>
        <dbReference type="EMBL" id="MFD1141163.1"/>
    </source>
</evidence>
<evidence type="ECO:0000256" key="2">
    <source>
        <dbReference type="ARBA" id="ARBA00012438"/>
    </source>
</evidence>